<dbReference type="FunFam" id="3.30.460.30:FF:000001">
    <property type="entry name" value="Glutamyl-tRNA reductase"/>
    <property type="match status" value="1"/>
</dbReference>
<dbReference type="Proteomes" id="UP000319514">
    <property type="component" value="Unassembled WGS sequence"/>
</dbReference>
<evidence type="ECO:0000256" key="1">
    <source>
        <dbReference type="ARBA" id="ARBA00005059"/>
    </source>
</evidence>
<evidence type="ECO:0000256" key="13">
    <source>
        <dbReference type="RuleBase" id="RU000584"/>
    </source>
</evidence>
<dbReference type="OrthoDB" id="110209at2"/>
<comment type="caution">
    <text evidence="17">The sequence shown here is derived from an EMBL/GenBank/DDBJ whole genome shotgun (WGS) entry which is preliminary data.</text>
</comment>
<gene>
    <name evidence="8" type="primary">hemA</name>
    <name evidence="17" type="ORF">FB474_3153</name>
</gene>
<comment type="domain">
    <text evidence="8">Possesses an unusual extended V-shaped dimeric structure with each monomer consisting of three distinct domains arranged along a curved 'spinal' alpha-helix. The N-terminal catalytic domain specifically recognizes the glutamate moiety of the substrate. The second domain is the NADPH-binding domain, and the third C-terminal domain is responsible for dimerization.</text>
</comment>
<dbReference type="GO" id="GO:0050661">
    <property type="term" value="F:NADP binding"/>
    <property type="evidence" value="ECO:0007669"/>
    <property type="project" value="InterPro"/>
</dbReference>
<comment type="similarity">
    <text evidence="2 8 13">Belongs to the glutamyl-tRNA reductase family.</text>
</comment>
<dbReference type="SUPFAM" id="SSF69075">
    <property type="entry name" value="Glutamyl tRNA-reductase dimerization domain"/>
    <property type="match status" value="1"/>
</dbReference>
<feature type="active site" description="Nucleophile" evidence="8 9">
    <location>
        <position position="50"/>
    </location>
</feature>
<reference evidence="17 18" key="1">
    <citation type="submission" date="2019-06" db="EMBL/GenBank/DDBJ databases">
        <title>Sequencing the genomes of 1000 actinobacteria strains.</title>
        <authorList>
            <person name="Klenk H.-P."/>
        </authorList>
    </citation>
    <scope>NUCLEOTIDE SEQUENCE [LARGE SCALE GENOMIC DNA]</scope>
    <source>
        <strain evidence="17 18">DSM 18082</strain>
    </source>
</reference>
<feature type="binding site" evidence="8 11">
    <location>
        <begin position="189"/>
        <end position="194"/>
    </location>
    <ligand>
        <name>NADP(+)</name>
        <dbReference type="ChEBI" id="CHEBI:58349"/>
    </ligand>
</feature>
<name>A0A542ZMW6_9MICO</name>
<dbReference type="PANTHER" id="PTHR43013:SF1">
    <property type="entry name" value="GLUTAMYL-TRNA REDUCTASE"/>
    <property type="match status" value="1"/>
</dbReference>
<evidence type="ECO:0000256" key="7">
    <source>
        <dbReference type="ARBA" id="ARBA00047464"/>
    </source>
</evidence>
<dbReference type="PIRSF" id="PIRSF000445">
    <property type="entry name" value="4pyrrol_synth_GluRdtase"/>
    <property type="match status" value="1"/>
</dbReference>
<dbReference type="InterPro" id="IPR015896">
    <property type="entry name" value="4pyrrol_synth_GluRdtase_dimer"/>
</dbReference>
<evidence type="ECO:0000256" key="12">
    <source>
        <dbReference type="PIRSR" id="PIRSR000445-4"/>
    </source>
</evidence>
<feature type="binding site" evidence="8 10">
    <location>
        <begin position="49"/>
        <end position="52"/>
    </location>
    <ligand>
        <name>substrate</name>
    </ligand>
</feature>
<dbReference type="SUPFAM" id="SSF69742">
    <property type="entry name" value="Glutamyl tRNA-reductase catalytic, N-terminal domain"/>
    <property type="match status" value="1"/>
</dbReference>
<dbReference type="NCBIfam" id="NF000744">
    <property type="entry name" value="PRK00045.1-3"/>
    <property type="match status" value="1"/>
</dbReference>
<feature type="binding site" evidence="8 10">
    <location>
        <position position="109"/>
    </location>
    <ligand>
        <name>substrate</name>
    </ligand>
</feature>
<dbReference type="Gene3D" id="3.40.50.720">
    <property type="entry name" value="NAD(P)-binding Rossmann-like Domain"/>
    <property type="match status" value="1"/>
</dbReference>
<comment type="function">
    <text evidence="8">Catalyzes the NADPH-dependent reduction of glutamyl-tRNA(Glu) to glutamate 1-semialdehyde (GSA).</text>
</comment>
<comment type="miscellaneous">
    <text evidence="8">During catalysis, the active site Cys acts as a nucleophile attacking the alpha-carbonyl group of tRNA-bound glutamate with the formation of a thioester intermediate between enzyme and glutamate, and the concomitant release of tRNA(Glu). The thioester intermediate is finally reduced by direct hydride transfer from NADPH, to form the product GSA.</text>
</comment>
<comment type="pathway">
    <text evidence="1 8 13">Porphyrin-containing compound metabolism; protoporphyrin-IX biosynthesis; 5-aminolevulinate from L-glutamyl-tRNA(Glu): step 1/2.</text>
</comment>
<evidence type="ECO:0000256" key="2">
    <source>
        <dbReference type="ARBA" id="ARBA00005916"/>
    </source>
</evidence>
<dbReference type="InterPro" id="IPR036343">
    <property type="entry name" value="GluRdtase_N_sf"/>
</dbReference>
<dbReference type="CDD" id="cd05213">
    <property type="entry name" value="NAD_bind_Glutamyl_tRNA_reduct"/>
    <property type="match status" value="1"/>
</dbReference>
<evidence type="ECO:0000256" key="11">
    <source>
        <dbReference type="PIRSR" id="PIRSR000445-3"/>
    </source>
</evidence>
<dbReference type="InterPro" id="IPR036291">
    <property type="entry name" value="NAD(P)-bd_dom_sf"/>
</dbReference>
<sequence>MSVVVLGLSHRTAPIPVLESVSLDAEGVAALARTVRAGESVHEAVVVSTCNRLEVYAEAATFHGAVNEIGEALAASSGVPLGDLREHLYVHYEDRAIAHAFTVACGLDSMAVGEGQILGQLREALRTAQADGQAGGTLASLFQQALRVGKRAHSETELDTVSVSLVEAGLARAARALGPLEQTRVLVVGAGSMSSLAATTVARGGAGDLVVINRTRSKAQRLATTTGGRSLPFEDLQQALREADLVISCTGAVGHVLTADMVGRAAVDRAGRAQVLVDLALPRDVDPRAAEVETVDVVGLEELGADLAPGQVSPQLQQVQDLVTAEVAAYLTGRRAQAVAPTVAALRSRAADVVAAELSRLEQRLPQLDETTRGEVQLAVHRVVEKLLHTPTVRVKELAGEGQGGDYAQALRELFDLDPHDVAAVSVPPEGSGLA</sequence>
<dbReference type="InterPro" id="IPR018214">
    <property type="entry name" value="GluRdtase_CS"/>
</dbReference>
<dbReference type="InterPro" id="IPR006151">
    <property type="entry name" value="Shikm_DH/Glu-tRNA_Rdtase"/>
</dbReference>
<dbReference type="HAMAP" id="MF_00087">
    <property type="entry name" value="Glu_tRNA_reductase"/>
    <property type="match status" value="1"/>
</dbReference>
<organism evidence="17 18">
    <name type="scientific">Oryzihumus leptocrescens</name>
    <dbReference type="NCBI Taxonomy" id="297536"/>
    <lineage>
        <taxon>Bacteria</taxon>
        <taxon>Bacillati</taxon>
        <taxon>Actinomycetota</taxon>
        <taxon>Actinomycetes</taxon>
        <taxon>Micrococcales</taxon>
        <taxon>Intrasporangiaceae</taxon>
        <taxon>Oryzihumus</taxon>
    </lineage>
</organism>
<evidence type="ECO:0000256" key="6">
    <source>
        <dbReference type="ARBA" id="ARBA00023244"/>
    </source>
</evidence>
<dbReference type="PROSITE" id="PS00747">
    <property type="entry name" value="GLUTR"/>
    <property type="match status" value="1"/>
</dbReference>
<evidence type="ECO:0000259" key="15">
    <source>
        <dbReference type="Pfam" id="PF01488"/>
    </source>
</evidence>
<dbReference type="Gene3D" id="3.30.460.30">
    <property type="entry name" value="Glutamyl-tRNA reductase, N-terminal domain"/>
    <property type="match status" value="1"/>
</dbReference>
<keyword evidence="5 8" id="KW-0560">Oxidoreductase</keyword>
<evidence type="ECO:0000256" key="5">
    <source>
        <dbReference type="ARBA" id="ARBA00023002"/>
    </source>
</evidence>
<comment type="subunit">
    <text evidence="8">Homodimer.</text>
</comment>
<dbReference type="InterPro" id="IPR036453">
    <property type="entry name" value="GluRdtase_dimer_dom_sf"/>
</dbReference>
<keyword evidence="4 8" id="KW-0521">NADP</keyword>
<evidence type="ECO:0000259" key="14">
    <source>
        <dbReference type="Pfam" id="PF00745"/>
    </source>
</evidence>
<dbReference type="GO" id="GO:0019353">
    <property type="term" value="P:protoporphyrinogen IX biosynthetic process from glutamate"/>
    <property type="evidence" value="ECO:0007669"/>
    <property type="project" value="TreeGrafter"/>
</dbReference>
<dbReference type="Pfam" id="PF01488">
    <property type="entry name" value="Shikimate_DH"/>
    <property type="match status" value="1"/>
</dbReference>
<dbReference type="EC" id="1.2.1.70" evidence="3 8"/>
<feature type="domain" description="Glutamyl-tRNA reductase N-terminal" evidence="16">
    <location>
        <begin position="6"/>
        <end position="156"/>
    </location>
</feature>
<evidence type="ECO:0000256" key="10">
    <source>
        <dbReference type="PIRSR" id="PIRSR000445-2"/>
    </source>
</evidence>
<evidence type="ECO:0000313" key="17">
    <source>
        <dbReference type="EMBL" id="TQL61734.1"/>
    </source>
</evidence>
<dbReference type="AlphaFoldDB" id="A0A542ZMW6"/>
<feature type="domain" description="Tetrapyrrole biosynthesis glutamyl-tRNA reductase dimerisation" evidence="14">
    <location>
        <begin position="318"/>
        <end position="417"/>
    </location>
</feature>
<keyword evidence="6 8" id="KW-0627">Porphyrin biosynthesis</keyword>
<keyword evidence="18" id="KW-1185">Reference proteome</keyword>
<dbReference type="EMBL" id="VFOQ01000001">
    <property type="protein sequence ID" value="TQL61734.1"/>
    <property type="molecule type" value="Genomic_DNA"/>
</dbReference>
<feature type="domain" description="Quinate/shikimate 5-dehydrogenase/glutamyl-tRNA reductase" evidence="15">
    <location>
        <begin position="173"/>
        <end position="303"/>
    </location>
</feature>
<evidence type="ECO:0000256" key="4">
    <source>
        <dbReference type="ARBA" id="ARBA00022857"/>
    </source>
</evidence>
<evidence type="ECO:0000256" key="9">
    <source>
        <dbReference type="PIRSR" id="PIRSR000445-1"/>
    </source>
</evidence>
<dbReference type="InterPro" id="IPR015895">
    <property type="entry name" value="4pyrrol_synth_GluRdtase_N"/>
</dbReference>
<dbReference type="InterPro" id="IPR000343">
    <property type="entry name" value="4pyrrol_synth_GluRdtase"/>
</dbReference>
<feature type="binding site" evidence="8 10">
    <location>
        <begin position="114"/>
        <end position="116"/>
    </location>
    <ligand>
        <name>substrate</name>
    </ligand>
</feature>
<dbReference type="Pfam" id="PF00745">
    <property type="entry name" value="GlutR_dimer"/>
    <property type="match status" value="1"/>
</dbReference>
<evidence type="ECO:0000313" key="18">
    <source>
        <dbReference type="Proteomes" id="UP000319514"/>
    </source>
</evidence>
<dbReference type="NCBIfam" id="TIGR01035">
    <property type="entry name" value="hemA"/>
    <property type="match status" value="1"/>
</dbReference>
<feature type="site" description="Important for activity" evidence="8 12">
    <location>
        <position position="99"/>
    </location>
</feature>
<dbReference type="Pfam" id="PF05201">
    <property type="entry name" value="GlutR_N"/>
    <property type="match status" value="1"/>
</dbReference>
<dbReference type="GO" id="GO:0008883">
    <property type="term" value="F:glutamyl-tRNA reductase activity"/>
    <property type="evidence" value="ECO:0007669"/>
    <property type="project" value="UniProtKB-UniRule"/>
</dbReference>
<evidence type="ECO:0000256" key="3">
    <source>
        <dbReference type="ARBA" id="ARBA00012970"/>
    </source>
</evidence>
<dbReference type="SUPFAM" id="SSF51735">
    <property type="entry name" value="NAD(P)-binding Rossmann-fold domains"/>
    <property type="match status" value="1"/>
</dbReference>
<feature type="binding site" evidence="8 10">
    <location>
        <position position="120"/>
    </location>
    <ligand>
        <name>substrate</name>
    </ligand>
</feature>
<comment type="catalytic activity">
    <reaction evidence="7 8 13">
        <text>(S)-4-amino-5-oxopentanoate + tRNA(Glu) + NADP(+) = L-glutamyl-tRNA(Glu) + NADPH + H(+)</text>
        <dbReference type="Rhea" id="RHEA:12344"/>
        <dbReference type="Rhea" id="RHEA-COMP:9663"/>
        <dbReference type="Rhea" id="RHEA-COMP:9680"/>
        <dbReference type="ChEBI" id="CHEBI:15378"/>
        <dbReference type="ChEBI" id="CHEBI:57501"/>
        <dbReference type="ChEBI" id="CHEBI:57783"/>
        <dbReference type="ChEBI" id="CHEBI:58349"/>
        <dbReference type="ChEBI" id="CHEBI:78442"/>
        <dbReference type="ChEBI" id="CHEBI:78520"/>
        <dbReference type="EC" id="1.2.1.70"/>
    </reaction>
</comment>
<protein>
    <recommendedName>
        <fullName evidence="3 8">Glutamyl-tRNA reductase</fullName>
        <shortName evidence="8">GluTR</shortName>
        <ecNumber evidence="3 8">1.2.1.70</ecNumber>
    </recommendedName>
</protein>
<evidence type="ECO:0000259" key="16">
    <source>
        <dbReference type="Pfam" id="PF05201"/>
    </source>
</evidence>
<dbReference type="UniPathway" id="UPA00251">
    <property type="reaction ID" value="UER00316"/>
</dbReference>
<dbReference type="PANTHER" id="PTHR43013">
    <property type="entry name" value="GLUTAMYL-TRNA REDUCTASE"/>
    <property type="match status" value="1"/>
</dbReference>
<dbReference type="RefSeq" id="WP_141789479.1">
    <property type="nucleotide sequence ID" value="NZ_BAAAKX010000012.1"/>
</dbReference>
<accession>A0A542ZMW6</accession>
<evidence type="ECO:0000256" key="8">
    <source>
        <dbReference type="HAMAP-Rule" id="MF_00087"/>
    </source>
</evidence>
<proteinExistence type="inferred from homology"/>